<dbReference type="PANTHER" id="PTHR39150:SF1">
    <property type="entry name" value="LARGE RIBOSOMAL SUBUNIT PROTEIN ML40"/>
    <property type="match status" value="1"/>
</dbReference>
<dbReference type="Proteomes" id="UP001377567">
    <property type="component" value="Unassembled WGS sequence"/>
</dbReference>
<evidence type="ECO:0000256" key="3">
    <source>
        <dbReference type="ARBA" id="ARBA00022946"/>
    </source>
</evidence>
<gene>
    <name evidence="8" type="ORF">DAKH74_031100</name>
</gene>
<dbReference type="GO" id="GO:1990904">
    <property type="term" value="C:ribonucleoprotein complex"/>
    <property type="evidence" value="ECO:0007669"/>
    <property type="project" value="UniProtKB-KW"/>
</dbReference>
<keyword evidence="6" id="KW-0687">Ribonucleoprotein</keyword>
<reference evidence="8 9" key="1">
    <citation type="journal article" date="2023" name="Elife">
        <title>Identification of key yeast species and microbe-microbe interactions impacting larval growth of Drosophila in the wild.</title>
        <authorList>
            <person name="Mure A."/>
            <person name="Sugiura Y."/>
            <person name="Maeda R."/>
            <person name="Honda K."/>
            <person name="Sakurai N."/>
            <person name="Takahashi Y."/>
            <person name="Watada M."/>
            <person name="Katoh T."/>
            <person name="Gotoh A."/>
            <person name="Gotoh Y."/>
            <person name="Taniguchi I."/>
            <person name="Nakamura K."/>
            <person name="Hayashi T."/>
            <person name="Katayama T."/>
            <person name="Uemura T."/>
            <person name="Hattori Y."/>
        </authorList>
    </citation>
    <scope>NUCLEOTIDE SEQUENCE [LARGE SCALE GENOMIC DNA]</scope>
    <source>
        <strain evidence="8 9">KH-74</strain>
    </source>
</reference>
<comment type="caution">
    <text evidence="8">The sequence shown here is derived from an EMBL/GenBank/DDBJ whole genome shotgun (WGS) entry which is preliminary data.</text>
</comment>
<keyword evidence="5" id="KW-0496">Mitochondrion</keyword>
<keyword evidence="9" id="KW-1185">Reference proteome</keyword>
<evidence type="ECO:0000256" key="2">
    <source>
        <dbReference type="ARBA" id="ARBA00009360"/>
    </source>
</evidence>
<keyword evidence="3" id="KW-0809">Transit peptide</keyword>
<evidence type="ECO:0000256" key="5">
    <source>
        <dbReference type="ARBA" id="ARBA00023128"/>
    </source>
</evidence>
<organism evidence="8 9">
    <name type="scientific">Maudiozyma humilis</name>
    <name type="common">Sour dough yeast</name>
    <name type="synonym">Kazachstania humilis</name>
    <dbReference type="NCBI Taxonomy" id="51915"/>
    <lineage>
        <taxon>Eukaryota</taxon>
        <taxon>Fungi</taxon>
        <taxon>Dikarya</taxon>
        <taxon>Ascomycota</taxon>
        <taxon>Saccharomycotina</taxon>
        <taxon>Saccharomycetes</taxon>
        <taxon>Saccharomycetales</taxon>
        <taxon>Saccharomycetaceae</taxon>
        <taxon>Maudiozyma</taxon>
    </lineage>
</organism>
<dbReference type="EMBL" id="BTGD01000008">
    <property type="protein sequence ID" value="GMM56494.1"/>
    <property type="molecule type" value="Genomic_DNA"/>
</dbReference>
<evidence type="ECO:0000256" key="6">
    <source>
        <dbReference type="ARBA" id="ARBA00023274"/>
    </source>
</evidence>
<protein>
    <recommendedName>
        <fullName evidence="7">Large ribosomal subunit protein mL40</fullName>
    </recommendedName>
</protein>
<proteinExistence type="inferred from homology"/>
<dbReference type="GO" id="GO:0032543">
    <property type="term" value="P:mitochondrial translation"/>
    <property type="evidence" value="ECO:0007669"/>
    <property type="project" value="InterPro"/>
</dbReference>
<sequence length="157" mass="18094">MLSRSANLTKAECASLATSTTKALGLAPRVQVRTKRTKAKASGITPQTQRIITQLSVMSARKKQPRMLKLSQEDLVKHQTIQTAWHTYQDIQKHQRQEALKLQFQKTDAAMDLLQRAAPDVYRHANVDEQGKVFPMELRVPTDFPPRKVWYYDYKKE</sequence>
<dbReference type="Gene3D" id="6.10.250.3440">
    <property type="match status" value="1"/>
</dbReference>
<dbReference type="AlphaFoldDB" id="A0AAV5S1M7"/>
<dbReference type="PANTHER" id="PTHR39150">
    <property type="entry name" value="54S RIBOSOMAL PROTEIN L28, MITOCHONDRIAL"/>
    <property type="match status" value="1"/>
</dbReference>
<dbReference type="InterPro" id="IPR042831">
    <property type="entry name" value="Ribosomal_mL40_fung"/>
</dbReference>
<keyword evidence="4 8" id="KW-0689">Ribosomal protein</keyword>
<dbReference type="FunFam" id="6.10.250.3440:FF:000001">
    <property type="entry name" value="Mitochondrial ribosomal protein L40"/>
    <property type="match status" value="1"/>
</dbReference>
<comment type="similarity">
    <text evidence="2">Belongs to the mitochondrion-specific ribosomal protein mL40 family.</text>
</comment>
<evidence type="ECO:0000256" key="1">
    <source>
        <dbReference type="ARBA" id="ARBA00004173"/>
    </source>
</evidence>
<evidence type="ECO:0000256" key="4">
    <source>
        <dbReference type="ARBA" id="ARBA00022980"/>
    </source>
</evidence>
<dbReference type="GO" id="GO:0005840">
    <property type="term" value="C:ribosome"/>
    <property type="evidence" value="ECO:0007669"/>
    <property type="project" value="UniProtKB-KW"/>
</dbReference>
<name>A0AAV5S1M7_MAUHU</name>
<dbReference type="InterPro" id="IPR019192">
    <property type="entry name" value="Ribosomal_mL40"/>
</dbReference>
<evidence type="ECO:0000256" key="7">
    <source>
        <dbReference type="ARBA" id="ARBA00035192"/>
    </source>
</evidence>
<dbReference type="Pfam" id="PF09812">
    <property type="entry name" value="MRP-L28"/>
    <property type="match status" value="1"/>
</dbReference>
<dbReference type="GO" id="GO:0005739">
    <property type="term" value="C:mitochondrion"/>
    <property type="evidence" value="ECO:0007669"/>
    <property type="project" value="UniProtKB-SubCell"/>
</dbReference>
<accession>A0AAV5S1M7</accession>
<evidence type="ECO:0000313" key="9">
    <source>
        <dbReference type="Proteomes" id="UP001377567"/>
    </source>
</evidence>
<dbReference type="GO" id="GO:0003735">
    <property type="term" value="F:structural constituent of ribosome"/>
    <property type="evidence" value="ECO:0007669"/>
    <property type="project" value="InterPro"/>
</dbReference>
<comment type="subcellular location">
    <subcellularLocation>
        <location evidence="1">Mitochondrion</location>
    </subcellularLocation>
</comment>
<evidence type="ECO:0000313" key="8">
    <source>
        <dbReference type="EMBL" id="GMM56494.1"/>
    </source>
</evidence>